<evidence type="ECO:0000313" key="2">
    <source>
        <dbReference type="EMBL" id="KAF3603227.1"/>
    </source>
</evidence>
<dbReference type="InterPro" id="IPR057136">
    <property type="entry name" value="At2g35280_TPR_dom"/>
</dbReference>
<reference evidence="2" key="1">
    <citation type="submission" date="2019-12" db="EMBL/GenBank/DDBJ databases">
        <title>Genome sequencing and annotation of Brassica cretica.</title>
        <authorList>
            <person name="Studholme D.J."/>
            <person name="Sarris P."/>
        </authorList>
    </citation>
    <scope>NUCLEOTIDE SEQUENCE</scope>
    <source>
        <strain evidence="2">PFS-109/04</strain>
        <tissue evidence="2">Leaf</tissue>
    </source>
</reference>
<gene>
    <name evidence="2" type="ORF">F2Q69_00038000</name>
</gene>
<protein>
    <recommendedName>
        <fullName evidence="1">At2g35280-like TPR domain-containing protein</fullName>
    </recommendedName>
</protein>
<accession>A0A8S9SQI6</accession>
<dbReference type="Proteomes" id="UP000712600">
    <property type="component" value="Unassembled WGS sequence"/>
</dbReference>
<organism evidence="2 3">
    <name type="scientific">Brassica cretica</name>
    <name type="common">Mustard</name>
    <dbReference type="NCBI Taxonomy" id="69181"/>
    <lineage>
        <taxon>Eukaryota</taxon>
        <taxon>Viridiplantae</taxon>
        <taxon>Streptophyta</taxon>
        <taxon>Embryophyta</taxon>
        <taxon>Tracheophyta</taxon>
        <taxon>Spermatophyta</taxon>
        <taxon>Magnoliopsida</taxon>
        <taxon>eudicotyledons</taxon>
        <taxon>Gunneridae</taxon>
        <taxon>Pentapetalae</taxon>
        <taxon>rosids</taxon>
        <taxon>malvids</taxon>
        <taxon>Brassicales</taxon>
        <taxon>Brassicaceae</taxon>
        <taxon>Brassiceae</taxon>
        <taxon>Brassica</taxon>
    </lineage>
</organism>
<proteinExistence type="predicted"/>
<dbReference type="PANTHER" id="PTHR33784:SF25">
    <property type="entry name" value="NUCLEIC ACID-BINDING, OB-FOLD-LIKE PROTEIN"/>
    <property type="match status" value="1"/>
</dbReference>
<dbReference type="InterPro" id="IPR040338">
    <property type="entry name" value="At1g67623-like"/>
</dbReference>
<feature type="domain" description="At2g35280-like TPR" evidence="1">
    <location>
        <begin position="81"/>
        <end position="144"/>
    </location>
</feature>
<dbReference type="EMBL" id="QGKX02000004">
    <property type="protein sequence ID" value="KAF3603227.1"/>
    <property type="molecule type" value="Genomic_DNA"/>
</dbReference>
<dbReference type="PANTHER" id="PTHR33784">
    <property type="entry name" value="OS05G0482100 PROTEIN"/>
    <property type="match status" value="1"/>
</dbReference>
<evidence type="ECO:0000313" key="3">
    <source>
        <dbReference type="Proteomes" id="UP000712600"/>
    </source>
</evidence>
<sequence>MEPSKRSLSRLESMPDDMLRLIVSKVGASSSIDYCNTMMTCKSLNFGLDDPLIAKHSTCTPLVERPNISYGYGKMMESLLASNHLDAHYVRGMCEYFDLDNPVLGLYHLRIASKGARKEAKYLYVVFLMATGMINKGKKILSKLTDDIGLDAVETSWENVQASLSHLTVEMKDVYVDSLISMEPELNNCHPPGVNTVCFKCYHAYLMTEFFEMALGLNPAAAAA</sequence>
<comment type="caution">
    <text evidence="2">The sequence shown here is derived from an EMBL/GenBank/DDBJ whole genome shotgun (WGS) entry which is preliminary data.</text>
</comment>
<evidence type="ECO:0000259" key="1">
    <source>
        <dbReference type="Pfam" id="PF23310"/>
    </source>
</evidence>
<name>A0A8S9SQI6_BRACR</name>
<dbReference type="Pfam" id="PF23310">
    <property type="entry name" value="TPR_27"/>
    <property type="match status" value="1"/>
</dbReference>
<dbReference type="AlphaFoldDB" id="A0A8S9SQI6"/>